<sequence length="198" mass="22387">MKTIKTIMVMVVLMTASMSYANEPSALLVKKGNKETALVIENVVKGEFVSIKDDLGFALYNEVIMSTGNYSKDFDLAELPNGDYFFELYGYNKIEIIPFSVNKNNVVFDKEKESIIHMPATALENNVLSISKISKNLEPLKIELFYEGASGVYELINSEIIKDANPAERVYELSELQKGQYKIIYTISGRVFVKHINF</sequence>
<evidence type="ECO:0008006" key="4">
    <source>
        <dbReference type="Google" id="ProtNLM"/>
    </source>
</evidence>
<protein>
    <recommendedName>
        <fullName evidence="4">Secreted protein (Por secretion system target)</fullName>
    </recommendedName>
</protein>
<feature type="signal peptide" evidence="1">
    <location>
        <begin position="1"/>
        <end position="21"/>
    </location>
</feature>
<keyword evidence="3" id="KW-1185">Reference proteome</keyword>
<evidence type="ECO:0000313" key="2">
    <source>
        <dbReference type="EMBL" id="MFB9055501.1"/>
    </source>
</evidence>
<proteinExistence type="predicted"/>
<organism evidence="2 3">
    <name type="scientific">Mariniflexile ostreae</name>
    <dbReference type="NCBI Taxonomy" id="1520892"/>
    <lineage>
        <taxon>Bacteria</taxon>
        <taxon>Pseudomonadati</taxon>
        <taxon>Bacteroidota</taxon>
        <taxon>Flavobacteriia</taxon>
        <taxon>Flavobacteriales</taxon>
        <taxon>Flavobacteriaceae</taxon>
        <taxon>Mariniflexile</taxon>
    </lineage>
</organism>
<dbReference type="EMBL" id="JBHMFC010000007">
    <property type="protein sequence ID" value="MFB9055501.1"/>
    <property type="molecule type" value="Genomic_DNA"/>
</dbReference>
<evidence type="ECO:0000256" key="1">
    <source>
        <dbReference type="SAM" id="SignalP"/>
    </source>
</evidence>
<keyword evidence="1" id="KW-0732">Signal</keyword>
<reference evidence="2 3" key="1">
    <citation type="submission" date="2024-09" db="EMBL/GenBank/DDBJ databases">
        <authorList>
            <person name="Sun Q."/>
            <person name="Mori K."/>
        </authorList>
    </citation>
    <scope>NUCLEOTIDE SEQUENCE [LARGE SCALE GENOMIC DNA]</scope>
    <source>
        <strain evidence="2 3">CECT 8622</strain>
    </source>
</reference>
<comment type="caution">
    <text evidence="2">The sequence shown here is derived from an EMBL/GenBank/DDBJ whole genome shotgun (WGS) entry which is preliminary data.</text>
</comment>
<accession>A0ABV5F7T3</accession>
<evidence type="ECO:0000313" key="3">
    <source>
        <dbReference type="Proteomes" id="UP001589585"/>
    </source>
</evidence>
<feature type="chain" id="PRO_5045100798" description="Secreted protein (Por secretion system target)" evidence="1">
    <location>
        <begin position="22"/>
        <end position="198"/>
    </location>
</feature>
<dbReference type="RefSeq" id="WP_379859690.1">
    <property type="nucleotide sequence ID" value="NZ_JBHMFC010000007.1"/>
</dbReference>
<dbReference type="Proteomes" id="UP001589585">
    <property type="component" value="Unassembled WGS sequence"/>
</dbReference>
<gene>
    <name evidence="2" type="ORF">ACFFU9_01985</name>
</gene>
<name>A0ABV5F7T3_9FLAO</name>